<dbReference type="Proteomes" id="UP000006055">
    <property type="component" value="Chromosome"/>
</dbReference>
<dbReference type="SUPFAM" id="SSF48695">
    <property type="entry name" value="Multiheme cytochromes"/>
    <property type="match status" value="1"/>
</dbReference>
<dbReference type="InterPro" id="IPR047668">
    <property type="entry name" value="DsrJ"/>
</dbReference>
<feature type="transmembrane region" description="Helical" evidence="1">
    <location>
        <begin position="7"/>
        <end position="24"/>
    </location>
</feature>
<accession>I4C709</accession>
<reference evidence="3" key="1">
    <citation type="submission" date="2012-06" db="EMBL/GenBank/DDBJ databases">
        <title>Complete sequence of chromosome of Desulfomonile tiedjei DSM 6799.</title>
        <authorList>
            <person name="Lucas S."/>
            <person name="Copeland A."/>
            <person name="Lapidus A."/>
            <person name="Glavina del Rio T."/>
            <person name="Dalin E."/>
            <person name="Tice H."/>
            <person name="Bruce D."/>
            <person name="Goodwin L."/>
            <person name="Pitluck S."/>
            <person name="Peters L."/>
            <person name="Ovchinnikova G."/>
            <person name="Zeytun A."/>
            <person name="Lu M."/>
            <person name="Kyrpides N."/>
            <person name="Mavromatis K."/>
            <person name="Ivanova N."/>
            <person name="Brettin T."/>
            <person name="Detter J.C."/>
            <person name="Han C."/>
            <person name="Larimer F."/>
            <person name="Land M."/>
            <person name="Hauser L."/>
            <person name="Markowitz V."/>
            <person name="Cheng J.-F."/>
            <person name="Hugenholtz P."/>
            <person name="Woyke T."/>
            <person name="Wu D."/>
            <person name="Spring S."/>
            <person name="Schroeder M."/>
            <person name="Brambilla E."/>
            <person name="Klenk H.-P."/>
            <person name="Eisen J.A."/>
        </authorList>
    </citation>
    <scope>NUCLEOTIDE SEQUENCE [LARGE SCALE GENOMIC DNA]</scope>
    <source>
        <strain evidence="3">ATCC 49306 / DSM 6799 / DCB-1</strain>
    </source>
</reference>
<evidence type="ECO:0000313" key="3">
    <source>
        <dbReference type="Proteomes" id="UP000006055"/>
    </source>
</evidence>
<dbReference type="RefSeq" id="WP_014810491.1">
    <property type="nucleotide sequence ID" value="NC_018025.1"/>
</dbReference>
<evidence type="ECO:0000256" key="1">
    <source>
        <dbReference type="SAM" id="Phobius"/>
    </source>
</evidence>
<keyword evidence="3" id="KW-1185">Reference proteome</keyword>
<organism evidence="2 3">
    <name type="scientific">Desulfomonile tiedjei (strain ATCC 49306 / DSM 6799 / DCB-1)</name>
    <dbReference type="NCBI Taxonomy" id="706587"/>
    <lineage>
        <taxon>Bacteria</taxon>
        <taxon>Pseudomonadati</taxon>
        <taxon>Thermodesulfobacteriota</taxon>
        <taxon>Desulfomonilia</taxon>
        <taxon>Desulfomonilales</taxon>
        <taxon>Desulfomonilaceae</taxon>
        <taxon>Desulfomonile</taxon>
    </lineage>
</organism>
<dbReference type="STRING" id="706587.Desti_2671"/>
<dbReference type="AlphaFoldDB" id="I4C709"/>
<dbReference type="HOGENOM" id="CLU_130444_0_0_7"/>
<sequence length="135" mass="15281">MYDAGKIIVGIVIFLGLVAFPFWYNAGMGAKATPPKLEVGTTEKQCVEPTAFMKSSHMQLLDQWRDEVVRNGKRIYVSSTGKQYDMSLQNTCTKCHSKKEQFCDRCHNYVDAAPKCWDCHIPPKETSQQQAARSN</sequence>
<dbReference type="EMBL" id="CP003360">
    <property type="protein sequence ID" value="AFM25350.1"/>
    <property type="molecule type" value="Genomic_DNA"/>
</dbReference>
<proteinExistence type="predicted"/>
<evidence type="ECO:0000313" key="2">
    <source>
        <dbReference type="EMBL" id="AFM25350.1"/>
    </source>
</evidence>
<keyword evidence="1" id="KW-0472">Membrane</keyword>
<dbReference type="InterPro" id="IPR036280">
    <property type="entry name" value="Multihaem_cyt_sf"/>
</dbReference>
<name>I4C709_DESTA</name>
<dbReference type="NCBIfam" id="NF038038">
    <property type="entry name" value="cytoc_DsrJ"/>
    <property type="match status" value="1"/>
</dbReference>
<gene>
    <name evidence="2" type="ordered locus">Desti_2671</name>
</gene>
<keyword evidence="1" id="KW-1133">Transmembrane helix</keyword>
<dbReference type="KEGG" id="dti:Desti_2671"/>
<dbReference type="eggNOG" id="ENOG5032SEM">
    <property type="taxonomic scope" value="Bacteria"/>
</dbReference>
<protein>
    <submittedName>
        <fullName evidence="2">Putative sulfite reductase-associated electron transfer protein DsrJ</fullName>
    </submittedName>
</protein>
<keyword evidence="1" id="KW-0812">Transmembrane</keyword>
<dbReference type="OrthoDB" id="9790557at2"/>